<protein>
    <submittedName>
        <fullName evidence="2">Uncharacterized protein</fullName>
    </submittedName>
</protein>
<reference evidence="2 3" key="1">
    <citation type="submission" date="2019-10" db="EMBL/GenBank/DDBJ databases">
        <title>A soil myxobacterium in the family Polyangiaceae.</title>
        <authorList>
            <person name="Li Y."/>
            <person name="Wang J."/>
        </authorList>
    </citation>
    <scope>NUCLEOTIDE SEQUENCE [LARGE SCALE GENOMIC DNA]</scope>
    <source>
        <strain evidence="2 3">DSM 14734</strain>
    </source>
</reference>
<name>A0A6N7PSD9_9BACT</name>
<dbReference type="EMBL" id="WJIE01000005">
    <property type="protein sequence ID" value="MRG93736.1"/>
    <property type="molecule type" value="Genomic_DNA"/>
</dbReference>
<gene>
    <name evidence="2" type="ORF">GF068_17725</name>
</gene>
<accession>A0A6N7PSD9</accession>
<organism evidence="2 3">
    <name type="scientific">Polyangium spumosum</name>
    <dbReference type="NCBI Taxonomy" id="889282"/>
    <lineage>
        <taxon>Bacteria</taxon>
        <taxon>Pseudomonadati</taxon>
        <taxon>Myxococcota</taxon>
        <taxon>Polyangia</taxon>
        <taxon>Polyangiales</taxon>
        <taxon>Polyangiaceae</taxon>
        <taxon>Polyangium</taxon>
    </lineage>
</organism>
<evidence type="ECO:0000313" key="2">
    <source>
        <dbReference type="EMBL" id="MRG93736.1"/>
    </source>
</evidence>
<dbReference type="AlphaFoldDB" id="A0A6N7PSD9"/>
<keyword evidence="3" id="KW-1185">Reference proteome</keyword>
<feature type="compositionally biased region" description="Basic and acidic residues" evidence="1">
    <location>
        <begin position="11"/>
        <end position="46"/>
    </location>
</feature>
<proteinExistence type="predicted"/>
<feature type="region of interest" description="Disordered" evidence="1">
    <location>
        <begin position="1"/>
        <end position="85"/>
    </location>
</feature>
<evidence type="ECO:0000256" key="1">
    <source>
        <dbReference type="SAM" id="MobiDB-lite"/>
    </source>
</evidence>
<feature type="compositionally biased region" description="Basic and acidic residues" evidence="1">
    <location>
        <begin position="54"/>
        <end position="79"/>
    </location>
</feature>
<dbReference type="Proteomes" id="UP000440224">
    <property type="component" value="Unassembled WGS sequence"/>
</dbReference>
<evidence type="ECO:0000313" key="3">
    <source>
        <dbReference type="Proteomes" id="UP000440224"/>
    </source>
</evidence>
<comment type="caution">
    <text evidence="2">The sequence shown here is derived from an EMBL/GenBank/DDBJ whole genome shotgun (WGS) entry which is preliminary data.</text>
</comment>
<dbReference type="RefSeq" id="WP_153820597.1">
    <property type="nucleotide sequence ID" value="NZ_WJIE01000005.1"/>
</dbReference>
<sequence length="85" mass="9368">MAGQNQGPSEPKGEGAVEQAVRQDLETIESERLAQEHVQRTGHEGDMPATGVVSDRENEVRVPAEQWRHGVPFDREHSRGRGGRG</sequence>